<accession>A0A9D2J4T4</accession>
<dbReference type="InterPro" id="IPR011054">
    <property type="entry name" value="Rudment_hybrid_motif"/>
</dbReference>
<dbReference type="InterPro" id="IPR005482">
    <property type="entry name" value="Biotin_COase_C"/>
</dbReference>
<dbReference type="InterPro" id="IPR016185">
    <property type="entry name" value="PreATP-grasp_dom_sf"/>
</dbReference>
<dbReference type="Proteomes" id="UP000824037">
    <property type="component" value="Unassembled WGS sequence"/>
</dbReference>
<dbReference type="CDD" id="cd06850">
    <property type="entry name" value="biotinyl_domain"/>
    <property type="match status" value="1"/>
</dbReference>
<dbReference type="EMBL" id="DXBY01000135">
    <property type="protein sequence ID" value="HIZ35679.1"/>
    <property type="molecule type" value="Genomic_DNA"/>
</dbReference>
<dbReference type="SUPFAM" id="SSF52440">
    <property type="entry name" value="PreATP-grasp domain"/>
    <property type="match status" value="1"/>
</dbReference>
<dbReference type="FunFam" id="3.40.50.20:FF:000010">
    <property type="entry name" value="Propionyl-CoA carboxylase subunit alpha"/>
    <property type="match status" value="1"/>
</dbReference>
<dbReference type="PROSITE" id="PS00866">
    <property type="entry name" value="CPSASE_1"/>
    <property type="match status" value="1"/>
</dbReference>
<dbReference type="PROSITE" id="PS50975">
    <property type="entry name" value="ATP_GRASP"/>
    <property type="match status" value="1"/>
</dbReference>
<dbReference type="PANTHER" id="PTHR18866:SF33">
    <property type="entry name" value="METHYLCROTONOYL-COA CARBOXYLASE SUBUNIT ALPHA, MITOCHONDRIAL-RELATED"/>
    <property type="match status" value="1"/>
</dbReference>
<dbReference type="Pfam" id="PF02785">
    <property type="entry name" value="Biotin_carb_C"/>
    <property type="match status" value="1"/>
</dbReference>
<dbReference type="InterPro" id="IPR048429">
    <property type="entry name" value="MCC_alpha_BT"/>
</dbReference>
<dbReference type="InterPro" id="IPR050856">
    <property type="entry name" value="Biotin_carboxylase_complex"/>
</dbReference>
<dbReference type="SMART" id="SM00878">
    <property type="entry name" value="Biotin_carb_C"/>
    <property type="match status" value="1"/>
</dbReference>
<evidence type="ECO:0000259" key="10">
    <source>
        <dbReference type="PROSITE" id="PS50979"/>
    </source>
</evidence>
<reference evidence="11" key="2">
    <citation type="submission" date="2021-04" db="EMBL/GenBank/DDBJ databases">
        <authorList>
            <person name="Gilroy R."/>
        </authorList>
    </citation>
    <scope>NUCLEOTIDE SEQUENCE</scope>
    <source>
        <strain evidence="11">ChiGjej4B4-7305</strain>
    </source>
</reference>
<proteinExistence type="predicted"/>
<dbReference type="Gene3D" id="2.40.50.100">
    <property type="match status" value="1"/>
</dbReference>
<sequence length="697" mass="72470">MFDTVLVANRGEIAVRIIRTLRGMGIRSVAVFSDADDGAPHVAEADVAVRLGPPPANESYLDVTAIVTAARATGAEAIHPGYGFLSESPALARACADAGITFIGPPVAALAAMGDKIRAKELARAAGVPIIDGVAESASTELADRDAALVEATTTLGFPVLVKPSAGGGGKGMVRAEDAAALPEAIASARRVAAAAFADDSLLVEHFVPAPRHIEVQVLADAHGRVLALGERDCSLQRRHQKVIEEAPATLLDGATRTRLADAACAVAAAVDYCGAGTVEFLVSAEDPEQLAFLEMNTRLQVEHPVTEAVLGVDLVAWQVRIAAGERLDLDPTMLHPSGHAVEARIYAERPEAGFLPVTGTAHLVRWPTGDGVRVDAGITTGSVVGLHYDPMLAKVIATGDDRAQALRRLDAALADTVVLGVETNLDYLRRVLATEAVRAGTADTTFLDAMGVPADGAEDAAGSSNAGGQPHGVAPPEEAMIAAALLQHAAHWREDLWQQPSGWRIGAAEPPVYRFQTSVGEVGVAISGPPEAATAQVLSDAATAQSSPEAPTSTEYPLRQVSLTSQPGSAVEQLGIDDTTVTMQAVRTEDEIWLHTRAGTHRLPIARLVASTARTAGGEAQVRSPMPGTVVAVHVPESATVAAEDLLVTVEAMKMEYQVRAGAAGRIHLEASVGDQVAAEQVLAHIDPDDPQDHPG</sequence>
<protein>
    <recommendedName>
        <fullName evidence="2">biotin carboxylase</fullName>
        <ecNumber evidence="2">6.3.4.14</ecNumber>
    </recommendedName>
</protein>
<dbReference type="SUPFAM" id="SSF51230">
    <property type="entry name" value="Single hybrid motif"/>
    <property type="match status" value="1"/>
</dbReference>
<dbReference type="InterPro" id="IPR011053">
    <property type="entry name" value="Single_hybrid_motif"/>
</dbReference>
<feature type="domain" description="ATP-grasp" evidence="9">
    <location>
        <begin position="120"/>
        <end position="324"/>
    </location>
</feature>
<evidence type="ECO:0000256" key="7">
    <source>
        <dbReference type="PROSITE-ProRule" id="PRU00409"/>
    </source>
</evidence>
<dbReference type="InterPro" id="IPR005479">
    <property type="entry name" value="CPAse_ATP-bd"/>
</dbReference>
<dbReference type="Gene3D" id="3.30.470.20">
    <property type="entry name" value="ATP-grasp fold, B domain"/>
    <property type="match status" value="1"/>
</dbReference>
<dbReference type="EC" id="6.3.4.14" evidence="2"/>
<dbReference type="InterPro" id="IPR000089">
    <property type="entry name" value="Biotin_lipoyl"/>
</dbReference>
<dbReference type="PROSITE" id="PS50968">
    <property type="entry name" value="BIOTINYL_LIPOYL"/>
    <property type="match status" value="1"/>
</dbReference>
<dbReference type="InterPro" id="IPR005481">
    <property type="entry name" value="BC-like_N"/>
</dbReference>
<comment type="caution">
    <text evidence="11">The sequence shown here is derived from an EMBL/GenBank/DDBJ whole genome shotgun (WGS) entry which is preliminary data.</text>
</comment>
<dbReference type="Pfam" id="PF02786">
    <property type="entry name" value="CPSase_L_D2"/>
    <property type="match status" value="1"/>
</dbReference>
<dbReference type="GO" id="GO:0005524">
    <property type="term" value="F:ATP binding"/>
    <property type="evidence" value="ECO:0007669"/>
    <property type="project" value="UniProtKB-UniRule"/>
</dbReference>
<dbReference type="Pfam" id="PF21139">
    <property type="entry name" value="BT_MCC_alpha"/>
    <property type="match status" value="1"/>
</dbReference>
<keyword evidence="4 7" id="KW-0547">Nucleotide-binding</keyword>
<dbReference type="PANTHER" id="PTHR18866">
    <property type="entry name" value="CARBOXYLASE:PYRUVATE/ACETYL-COA/PROPIONYL-COA CARBOXYLASE"/>
    <property type="match status" value="1"/>
</dbReference>
<dbReference type="InterPro" id="IPR011764">
    <property type="entry name" value="Biotin_carboxylation_dom"/>
</dbReference>
<keyword evidence="5 7" id="KW-0067">ATP-binding</keyword>
<evidence type="ECO:0000256" key="1">
    <source>
        <dbReference type="ARBA" id="ARBA00001953"/>
    </source>
</evidence>
<dbReference type="InterPro" id="IPR011761">
    <property type="entry name" value="ATP-grasp"/>
</dbReference>
<feature type="domain" description="Biotin carboxylation" evidence="10">
    <location>
        <begin position="1"/>
        <end position="453"/>
    </location>
</feature>
<dbReference type="AlphaFoldDB" id="A0A9D2J4T4"/>
<dbReference type="Pfam" id="PF00364">
    <property type="entry name" value="Biotin_lipoyl"/>
    <property type="match status" value="1"/>
</dbReference>
<dbReference type="GO" id="GO:0046872">
    <property type="term" value="F:metal ion binding"/>
    <property type="evidence" value="ECO:0007669"/>
    <property type="project" value="InterPro"/>
</dbReference>
<keyword evidence="3" id="KW-0436">Ligase</keyword>
<dbReference type="SUPFAM" id="SSF51246">
    <property type="entry name" value="Rudiment single hybrid motif"/>
    <property type="match status" value="1"/>
</dbReference>
<feature type="domain" description="Lipoyl-binding" evidence="8">
    <location>
        <begin position="614"/>
        <end position="688"/>
    </location>
</feature>
<evidence type="ECO:0000256" key="2">
    <source>
        <dbReference type="ARBA" id="ARBA00013263"/>
    </source>
</evidence>
<dbReference type="GO" id="GO:0004075">
    <property type="term" value="F:biotin carboxylase activity"/>
    <property type="evidence" value="ECO:0007669"/>
    <property type="project" value="UniProtKB-EC"/>
</dbReference>
<dbReference type="SUPFAM" id="SSF56059">
    <property type="entry name" value="Glutathione synthetase ATP-binding domain-like"/>
    <property type="match status" value="1"/>
</dbReference>
<evidence type="ECO:0000256" key="6">
    <source>
        <dbReference type="ARBA" id="ARBA00023267"/>
    </source>
</evidence>
<name>A0A9D2J4T4_9MICO</name>
<dbReference type="PROSITE" id="PS00867">
    <property type="entry name" value="CPSASE_2"/>
    <property type="match status" value="1"/>
</dbReference>
<comment type="cofactor">
    <cofactor evidence="1">
        <name>biotin</name>
        <dbReference type="ChEBI" id="CHEBI:57586"/>
    </cofactor>
</comment>
<evidence type="ECO:0000259" key="9">
    <source>
        <dbReference type="PROSITE" id="PS50975"/>
    </source>
</evidence>
<evidence type="ECO:0000313" key="12">
    <source>
        <dbReference type="Proteomes" id="UP000824037"/>
    </source>
</evidence>
<keyword evidence="6" id="KW-0092">Biotin</keyword>
<evidence type="ECO:0000259" key="8">
    <source>
        <dbReference type="PROSITE" id="PS50968"/>
    </source>
</evidence>
<dbReference type="PROSITE" id="PS50979">
    <property type="entry name" value="BC"/>
    <property type="match status" value="1"/>
</dbReference>
<evidence type="ECO:0000313" key="11">
    <source>
        <dbReference type="EMBL" id="HIZ35679.1"/>
    </source>
</evidence>
<organism evidence="11 12">
    <name type="scientific">Candidatus Ruania gallistercoris</name>
    <dbReference type="NCBI Taxonomy" id="2838746"/>
    <lineage>
        <taxon>Bacteria</taxon>
        <taxon>Bacillati</taxon>
        <taxon>Actinomycetota</taxon>
        <taxon>Actinomycetes</taxon>
        <taxon>Micrococcales</taxon>
        <taxon>Ruaniaceae</taxon>
        <taxon>Ruania</taxon>
    </lineage>
</organism>
<evidence type="ECO:0000256" key="5">
    <source>
        <dbReference type="ARBA" id="ARBA00022840"/>
    </source>
</evidence>
<evidence type="ECO:0000256" key="4">
    <source>
        <dbReference type="ARBA" id="ARBA00022741"/>
    </source>
</evidence>
<reference evidence="11" key="1">
    <citation type="journal article" date="2021" name="PeerJ">
        <title>Extensive microbial diversity within the chicken gut microbiome revealed by metagenomics and culture.</title>
        <authorList>
            <person name="Gilroy R."/>
            <person name="Ravi A."/>
            <person name="Getino M."/>
            <person name="Pursley I."/>
            <person name="Horton D.L."/>
            <person name="Alikhan N.F."/>
            <person name="Baker D."/>
            <person name="Gharbi K."/>
            <person name="Hall N."/>
            <person name="Watson M."/>
            <person name="Adriaenssens E.M."/>
            <person name="Foster-Nyarko E."/>
            <person name="Jarju S."/>
            <person name="Secka A."/>
            <person name="Antonio M."/>
            <person name="Oren A."/>
            <person name="Chaudhuri R.R."/>
            <person name="La Ragione R."/>
            <person name="Hildebrand F."/>
            <person name="Pallen M.J."/>
        </authorList>
    </citation>
    <scope>NUCLEOTIDE SEQUENCE</scope>
    <source>
        <strain evidence="11">ChiGjej4B4-7305</strain>
    </source>
</reference>
<gene>
    <name evidence="11" type="ORF">H9815_07860</name>
</gene>
<evidence type="ECO:0000256" key="3">
    <source>
        <dbReference type="ARBA" id="ARBA00022598"/>
    </source>
</evidence>
<dbReference type="Pfam" id="PF00289">
    <property type="entry name" value="Biotin_carb_N"/>
    <property type="match status" value="1"/>
</dbReference>